<keyword evidence="3" id="KW-1185">Reference proteome</keyword>
<dbReference type="AlphaFoldDB" id="A0A2U2BXI3"/>
<gene>
    <name evidence="2" type="ORF">DDZ18_03835</name>
</gene>
<comment type="caution">
    <text evidence="2">The sequence shown here is derived from an EMBL/GenBank/DDBJ whole genome shotgun (WGS) entry which is preliminary data.</text>
</comment>
<dbReference type="InterPro" id="IPR049625">
    <property type="entry name" value="Glyco_transf_61_cat"/>
</dbReference>
<dbReference type="GO" id="GO:0016757">
    <property type="term" value="F:glycosyltransferase activity"/>
    <property type="evidence" value="ECO:0007669"/>
    <property type="project" value="InterPro"/>
</dbReference>
<accession>A0A2U2BXI3</accession>
<protein>
    <recommendedName>
        <fullName evidence="1">Glycosyltransferase 61 catalytic domain-containing protein</fullName>
    </recommendedName>
</protein>
<dbReference type="Pfam" id="PF04577">
    <property type="entry name" value="Glyco_transf_61"/>
    <property type="match status" value="1"/>
</dbReference>
<organism evidence="2 3">
    <name type="scientific">Marinicauda salina</name>
    <dbReference type="NCBI Taxonomy" id="2135793"/>
    <lineage>
        <taxon>Bacteria</taxon>
        <taxon>Pseudomonadati</taxon>
        <taxon>Pseudomonadota</taxon>
        <taxon>Alphaproteobacteria</taxon>
        <taxon>Maricaulales</taxon>
        <taxon>Maricaulaceae</taxon>
        <taxon>Marinicauda</taxon>
    </lineage>
</organism>
<proteinExistence type="predicted"/>
<evidence type="ECO:0000313" key="3">
    <source>
        <dbReference type="Proteomes" id="UP000245168"/>
    </source>
</evidence>
<feature type="domain" description="Glycosyltransferase 61 catalytic" evidence="1">
    <location>
        <begin position="174"/>
        <end position="348"/>
    </location>
</feature>
<name>A0A2U2BXI3_9PROT</name>
<evidence type="ECO:0000259" key="1">
    <source>
        <dbReference type="Pfam" id="PF04577"/>
    </source>
</evidence>
<dbReference type="Proteomes" id="UP000245168">
    <property type="component" value="Unassembled WGS sequence"/>
</dbReference>
<dbReference type="EMBL" id="QEXV01000001">
    <property type="protein sequence ID" value="PWE18733.1"/>
    <property type="molecule type" value="Genomic_DNA"/>
</dbReference>
<sequence>MTDAWQIRAARRVPMRVQIKSLDAAVKGRTEPESRLASASETLRLAVSGRVEAGPRPDLFLEINDETRKAREALHGKVEAARGFPIGRLRLENVYVAGHEGAILDPVNEACWTGMTAGWPEEAALKRLKEFDFARQAGVSHFVLDDFRTLADKGLSLDRVERAAVLTGPGGRIYGHWLIDVLPRLDHYLEDTLEPGTLYLTNPLKPFMREILTAVGADWLALRDYHPSRIHAVDELIIETLPRHFHVVQASRLHAGLERLEHGLPAVADTGIEPARKIYVSRARWQRRTLVNGVEIEAYLAGRGWRVVHPETLTVAEQRALFSCAEIVLGEDGSGLHNTLFSPPGARLLVINLGRSNLFHASLSDIKEQHIAYIDAEPNGAKGWHLPIDRLADTLAEVDR</sequence>
<reference evidence="3" key="1">
    <citation type="submission" date="2018-05" db="EMBL/GenBank/DDBJ databases">
        <authorList>
            <person name="Liu B.-T."/>
        </authorList>
    </citation>
    <scope>NUCLEOTIDE SEQUENCE [LARGE SCALE GENOMIC DNA]</scope>
    <source>
        <strain evidence="3">WD6-1</strain>
    </source>
</reference>
<evidence type="ECO:0000313" key="2">
    <source>
        <dbReference type="EMBL" id="PWE18733.1"/>
    </source>
</evidence>